<accession>A0A8R1V1R2</accession>
<organism evidence="1 2">
    <name type="scientific">Pristionchus pacificus</name>
    <name type="common">Parasitic nematode worm</name>
    <dbReference type="NCBI Taxonomy" id="54126"/>
    <lineage>
        <taxon>Eukaryota</taxon>
        <taxon>Metazoa</taxon>
        <taxon>Ecdysozoa</taxon>
        <taxon>Nematoda</taxon>
        <taxon>Chromadorea</taxon>
        <taxon>Rhabditida</taxon>
        <taxon>Rhabditina</taxon>
        <taxon>Diplogasteromorpha</taxon>
        <taxon>Diplogasteroidea</taxon>
        <taxon>Neodiplogasteridae</taxon>
        <taxon>Pristionchus</taxon>
    </lineage>
</organism>
<reference evidence="2" key="1">
    <citation type="journal article" date="2008" name="Nat. Genet.">
        <title>The Pristionchus pacificus genome provides a unique perspective on nematode lifestyle and parasitism.</title>
        <authorList>
            <person name="Dieterich C."/>
            <person name="Clifton S.W."/>
            <person name="Schuster L.N."/>
            <person name="Chinwalla A."/>
            <person name="Delehaunty K."/>
            <person name="Dinkelacker I."/>
            <person name="Fulton L."/>
            <person name="Fulton R."/>
            <person name="Godfrey J."/>
            <person name="Minx P."/>
            <person name="Mitreva M."/>
            <person name="Roeseler W."/>
            <person name="Tian H."/>
            <person name="Witte H."/>
            <person name="Yang S.P."/>
            <person name="Wilson R.K."/>
            <person name="Sommer R.J."/>
        </authorList>
    </citation>
    <scope>NUCLEOTIDE SEQUENCE [LARGE SCALE GENOMIC DNA]</scope>
    <source>
        <strain evidence="2">PS312</strain>
    </source>
</reference>
<protein>
    <submittedName>
        <fullName evidence="1">Uncharacterized protein</fullName>
    </submittedName>
</protein>
<sequence length="97" mass="11168">MNELSDRITINESQLRMTNIDPCTNYLKGAESMEEGTLREGFSWSEKTLSDYGKGDIHIIIVAEKECGQPPELREQFMVDPLSKEEEEEETRSVIDR</sequence>
<dbReference type="Proteomes" id="UP000005239">
    <property type="component" value="Unassembled WGS sequence"/>
</dbReference>
<reference evidence="1" key="2">
    <citation type="submission" date="2022-06" db="UniProtKB">
        <authorList>
            <consortium name="EnsemblMetazoa"/>
        </authorList>
    </citation>
    <scope>IDENTIFICATION</scope>
    <source>
        <strain evidence="1">PS312</strain>
    </source>
</reference>
<dbReference type="AlphaFoldDB" id="A0A2A6BAF5"/>
<dbReference type="EnsemblMetazoa" id="PPA44557.1">
    <property type="protein sequence ID" value="PPA44557.1"/>
    <property type="gene ID" value="WBGene00282926"/>
</dbReference>
<gene>
    <name evidence="1" type="primary">WBGene00282926</name>
</gene>
<evidence type="ECO:0000313" key="1">
    <source>
        <dbReference type="EnsemblMetazoa" id="PPA44557.1"/>
    </source>
</evidence>
<name>A0A2A6BAF5_PRIPA</name>
<evidence type="ECO:0000313" key="2">
    <source>
        <dbReference type="Proteomes" id="UP000005239"/>
    </source>
</evidence>
<keyword evidence="2" id="KW-1185">Reference proteome</keyword>
<accession>A0A2A6BAF5</accession>
<proteinExistence type="predicted"/>